<dbReference type="CDD" id="cd06170">
    <property type="entry name" value="LuxR_C_like"/>
    <property type="match status" value="1"/>
</dbReference>
<dbReference type="EMBL" id="SFCC01000018">
    <property type="protein sequence ID" value="RZQ60314.1"/>
    <property type="molecule type" value="Genomic_DNA"/>
</dbReference>
<comment type="caution">
    <text evidence="5">The sequence shown here is derived from an EMBL/GenBank/DDBJ whole genome shotgun (WGS) entry which is preliminary data.</text>
</comment>
<dbReference type="InterPro" id="IPR036388">
    <property type="entry name" value="WH-like_DNA-bd_sf"/>
</dbReference>
<dbReference type="PANTHER" id="PTHR44688:SF16">
    <property type="entry name" value="DNA-BINDING TRANSCRIPTIONAL ACTIVATOR DEVR_DOSR"/>
    <property type="match status" value="1"/>
</dbReference>
<protein>
    <recommendedName>
        <fullName evidence="4">HTH luxR-type domain-containing protein</fullName>
    </recommendedName>
</protein>
<dbReference type="GO" id="GO:0006355">
    <property type="term" value="P:regulation of DNA-templated transcription"/>
    <property type="evidence" value="ECO:0007669"/>
    <property type="project" value="InterPro"/>
</dbReference>
<dbReference type="PANTHER" id="PTHR44688">
    <property type="entry name" value="DNA-BINDING TRANSCRIPTIONAL ACTIVATOR DEVR_DOSR"/>
    <property type="match status" value="1"/>
</dbReference>
<name>A0A4Q7J2W4_9PSEU</name>
<keyword evidence="1" id="KW-0805">Transcription regulation</keyword>
<dbReference type="SMART" id="SM00421">
    <property type="entry name" value="HTH_LUXR"/>
    <property type="match status" value="1"/>
</dbReference>
<organism evidence="5 6">
    <name type="scientific">Amycolatopsis suaedae</name>
    <dbReference type="NCBI Taxonomy" id="2510978"/>
    <lineage>
        <taxon>Bacteria</taxon>
        <taxon>Bacillati</taxon>
        <taxon>Actinomycetota</taxon>
        <taxon>Actinomycetes</taxon>
        <taxon>Pseudonocardiales</taxon>
        <taxon>Pseudonocardiaceae</taxon>
        <taxon>Amycolatopsis</taxon>
    </lineage>
</organism>
<keyword evidence="6" id="KW-1185">Reference proteome</keyword>
<dbReference type="Proteomes" id="UP000292003">
    <property type="component" value="Unassembled WGS sequence"/>
</dbReference>
<dbReference type="AlphaFoldDB" id="A0A4Q7J2W4"/>
<proteinExistence type="predicted"/>
<evidence type="ECO:0000256" key="3">
    <source>
        <dbReference type="ARBA" id="ARBA00023163"/>
    </source>
</evidence>
<evidence type="ECO:0000256" key="2">
    <source>
        <dbReference type="ARBA" id="ARBA00023125"/>
    </source>
</evidence>
<accession>A0A4Q7J2W4</accession>
<dbReference type="InterPro" id="IPR000792">
    <property type="entry name" value="Tscrpt_reg_LuxR_C"/>
</dbReference>
<evidence type="ECO:0000256" key="1">
    <source>
        <dbReference type="ARBA" id="ARBA00023015"/>
    </source>
</evidence>
<evidence type="ECO:0000313" key="5">
    <source>
        <dbReference type="EMBL" id="RZQ60314.1"/>
    </source>
</evidence>
<dbReference type="InterPro" id="IPR016032">
    <property type="entry name" value="Sig_transdc_resp-reg_C-effctor"/>
</dbReference>
<feature type="domain" description="HTH luxR-type" evidence="4">
    <location>
        <begin position="90"/>
        <end position="155"/>
    </location>
</feature>
<dbReference type="GO" id="GO:0003677">
    <property type="term" value="F:DNA binding"/>
    <property type="evidence" value="ECO:0007669"/>
    <property type="project" value="UniProtKB-KW"/>
</dbReference>
<evidence type="ECO:0000313" key="6">
    <source>
        <dbReference type="Proteomes" id="UP000292003"/>
    </source>
</evidence>
<keyword evidence="3" id="KW-0804">Transcription</keyword>
<sequence length="155" mass="16648">MLSMARSVLAGADEAGLLAEATQELRLAPGYRVRAELRLGDVRSRDGDPGSARKHYRLATDLATRAGYGELAAVARGRLLAARGRLHRTNGSVTGLLTSAERRVAELAALGTTNREVADTLLVSQRTVEWHLTNIYRKLAVTGRSDLARLLGDSG</sequence>
<dbReference type="PROSITE" id="PS50043">
    <property type="entry name" value="HTH_LUXR_2"/>
    <property type="match status" value="1"/>
</dbReference>
<dbReference type="PRINTS" id="PR00038">
    <property type="entry name" value="HTHLUXR"/>
</dbReference>
<keyword evidence="2" id="KW-0238">DNA-binding</keyword>
<dbReference type="PROSITE" id="PS00622">
    <property type="entry name" value="HTH_LUXR_1"/>
    <property type="match status" value="1"/>
</dbReference>
<dbReference type="SUPFAM" id="SSF46894">
    <property type="entry name" value="C-terminal effector domain of the bipartite response regulators"/>
    <property type="match status" value="1"/>
</dbReference>
<dbReference type="OrthoDB" id="134933at2"/>
<dbReference type="Pfam" id="PF00196">
    <property type="entry name" value="GerE"/>
    <property type="match status" value="1"/>
</dbReference>
<gene>
    <name evidence="5" type="ORF">EWH70_29835</name>
</gene>
<dbReference type="Gene3D" id="1.10.10.10">
    <property type="entry name" value="Winged helix-like DNA-binding domain superfamily/Winged helix DNA-binding domain"/>
    <property type="match status" value="1"/>
</dbReference>
<reference evidence="5 6" key="1">
    <citation type="submission" date="2019-02" db="EMBL/GenBank/DDBJ databases">
        <title>Draft genome sequence of Amycolatopsis sp. 8-3EHSu isolated from roots of Suaeda maritima.</title>
        <authorList>
            <person name="Duangmal K."/>
            <person name="Chantavorakit T."/>
        </authorList>
    </citation>
    <scope>NUCLEOTIDE SEQUENCE [LARGE SCALE GENOMIC DNA]</scope>
    <source>
        <strain evidence="5 6">8-3EHSu</strain>
    </source>
</reference>
<evidence type="ECO:0000259" key="4">
    <source>
        <dbReference type="PROSITE" id="PS50043"/>
    </source>
</evidence>